<feature type="transmembrane region" description="Helical" evidence="9">
    <location>
        <begin position="599"/>
        <end position="619"/>
    </location>
</feature>
<dbReference type="GeneID" id="20317814"/>
<evidence type="ECO:0000313" key="11">
    <source>
        <dbReference type="EMBL" id="KER29833.1"/>
    </source>
</evidence>
<evidence type="ECO:0000313" key="12">
    <source>
        <dbReference type="Proteomes" id="UP000054324"/>
    </source>
</evidence>
<evidence type="ECO:0000256" key="7">
    <source>
        <dbReference type="ARBA" id="ARBA00023136"/>
    </source>
</evidence>
<gene>
    <name evidence="9" type="primary">inx</name>
    <name evidence="11" type="ORF">T265_03627</name>
</gene>
<dbReference type="GO" id="GO:0005886">
    <property type="term" value="C:plasma membrane"/>
    <property type="evidence" value="ECO:0007669"/>
    <property type="project" value="UniProtKB-SubCell"/>
</dbReference>
<feature type="compositionally biased region" description="Basic and acidic residues" evidence="10">
    <location>
        <begin position="834"/>
        <end position="844"/>
    </location>
</feature>
<sequence>MVGSEFLDYISKFQVATYVGVEDFADKFNFLVTVMILLLCTTVVTVKQYMMKPISCYMATDIGGKNLLDYVENYCWVQGTIPIAYAGKMPETDAAWEEMEKHKLLYYQWVPFVLGLQCIMFYVPRVIWQMICYNRTGTDIQHLVLSANQAVHATDDQRTKMIQHVARTLEQMLFQHQRARAMSRNRYIQLQTAKIGQRSTVTAQPSLEQERVYGYGDVKQTSPKYHTDREYSGLADELSEPKSKSLIGLCCYHLWRTVCFIHLDHHRGTFLSLAYLLMKLLYLANAVSQLLLMQYFLGFREYGAFFGVVLLHNILSGKDWQATLIFPRVAYCYAPIKHLGTTTNTAVAQCVLPVNMLNEKIYIFLWWWVFLIIIITALSLLRWCLRTASRVKGTDFVKKYLMLSDVAIPIHPCRIDEFCRRFLRRDGVFLLRMIAENAGEMIASEILHTLWLSYDGLIDLSRSHVDNEDLQKSKTGFDEIAECGPTKATAPSAETAKSDVNETVNPYGSLREHSNHISLRGTDRPSAKGAATHLIVGEDPHTDPRFGSVLSSITAPSDHFMKHLKHREYRNDVWSHIRRRLWKTCSLLVVSKRLGTRLFAIYLFIKCLYLLNAVGQVFMMQTFLGLRYDNYSFFGIAIARDILSGKDWQRTLVFPRVGYCLVPVRHMGASNYVTGQCVLPVNMLNERIYVFLWFWIVLAATLTAISIPTWFMRMSYQKSRTCFIKKYLKLGEVLTKKDRGMVEKFKRQFLRQDGIFLLRMIAINAGDLICSDIVCQLWKIFKTRYFFRDLTMSDEEQEEEHRVQLSRGTVELTDLERCASDPNPTAPPVDDDVENMKSKKIEFA</sequence>
<dbReference type="PRINTS" id="PR01262">
    <property type="entry name" value="INNEXIN"/>
</dbReference>
<feature type="transmembrane region" description="Helical" evidence="9">
    <location>
        <begin position="273"/>
        <end position="297"/>
    </location>
</feature>
<feature type="transmembrane region" description="Helical" evidence="9">
    <location>
        <begin position="106"/>
        <end position="123"/>
    </location>
</feature>
<evidence type="ECO:0000256" key="4">
    <source>
        <dbReference type="ARBA" id="ARBA00022692"/>
    </source>
</evidence>
<dbReference type="RefSeq" id="XP_009166426.1">
    <property type="nucleotide sequence ID" value="XM_009168162.1"/>
</dbReference>
<reference evidence="11 12" key="1">
    <citation type="submission" date="2013-11" db="EMBL/GenBank/DDBJ databases">
        <title>Opisthorchis viverrini - life in the bile duct.</title>
        <authorList>
            <person name="Young N.D."/>
            <person name="Nagarajan N."/>
            <person name="Lin S.J."/>
            <person name="Korhonen P.K."/>
            <person name="Jex A.R."/>
            <person name="Hall R.S."/>
            <person name="Safavi-Hemami H."/>
            <person name="Kaewkong W."/>
            <person name="Bertrand D."/>
            <person name="Gao S."/>
            <person name="Seet Q."/>
            <person name="Wongkham S."/>
            <person name="Teh B.T."/>
            <person name="Wongkham C."/>
            <person name="Intapan P.M."/>
            <person name="Maleewong W."/>
            <person name="Yang X."/>
            <person name="Hu M."/>
            <person name="Wang Z."/>
            <person name="Hofmann A."/>
            <person name="Sternberg P.W."/>
            <person name="Tan P."/>
            <person name="Wang J."/>
            <person name="Gasser R.B."/>
        </authorList>
    </citation>
    <scope>NUCLEOTIDE SEQUENCE [LARGE SCALE GENOMIC DNA]</scope>
</reference>
<dbReference type="AlphaFoldDB" id="A0A074ZQZ5"/>
<evidence type="ECO:0000256" key="10">
    <source>
        <dbReference type="SAM" id="MobiDB-lite"/>
    </source>
</evidence>
<keyword evidence="12" id="KW-1185">Reference proteome</keyword>
<evidence type="ECO:0000256" key="2">
    <source>
        <dbReference type="ARBA" id="ARBA00022448"/>
    </source>
</evidence>
<evidence type="ECO:0000256" key="6">
    <source>
        <dbReference type="ARBA" id="ARBA00023065"/>
    </source>
</evidence>
<protein>
    <recommendedName>
        <fullName evidence="9">Innexin</fullName>
    </recommendedName>
</protein>
<comment type="subcellular location">
    <subcellularLocation>
        <location evidence="1 9">Cell membrane</location>
        <topology evidence="1 9">Multi-pass membrane protein</topology>
    </subcellularLocation>
</comment>
<dbReference type="PROSITE" id="PS51013">
    <property type="entry name" value="PANNEXIN"/>
    <property type="match status" value="2"/>
</dbReference>
<evidence type="ECO:0000256" key="8">
    <source>
        <dbReference type="ARBA" id="ARBA00023303"/>
    </source>
</evidence>
<keyword evidence="6 9" id="KW-0406">Ion transport</keyword>
<dbReference type="STRING" id="6198.A0A074ZQZ5"/>
<feature type="transmembrane region" description="Helical" evidence="9">
    <location>
        <begin position="28"/>
        <end position="46"/>
    </location>
</feature>
<keyword evidence="5 9" id="KW-1133">Transmembrane helix</keyword>
<keyword evidence="8 9" id="KW-0407">Ion channel</keyword>
<organism evidence="11 12">
    <name type="scientific">Opisthorchis viverrini</name>
    <name type="common">Southeast Asian liver fluke</name>
    <dbReference type="NCBI Taxonomy" id="6198"/>
    <lineage>
        <taxon>Eukaryota</taxon>
        <taxon>Metazoa</taxon>
        <taxon>Spiralia</taxon>
        <taxon>Lophotrochozoa</taxon>
        <taxon>Platyhelminthes</taxon>
        <taxon>Trematoda</taxon>
        <taxon>Digenea</taxon>
        <taxon>Opisthorchiida</taxon>
        <taxon>Opisthorchiata</taxon>
        <taxon>Opisthorchiidae</taxon>
        <taxon>Opisthorchis</taxon>
    </lineage>
</organism>
<keyword evidence="2 9" id="KW-0813">Transport</keyword>
<dbReference type="Pfam" id="PF00876">
    <property type="entry name" value="Innexin"/>
    <property type="match status" value="2"/>
</dbReference>
<keyword evidence="4 9" id="KW-0812">Transmembrane</keyword>
<dbReference type="KEGG" id="ovi:T265_03627"/>
<comment type="caution">
    <text evidence="9">Lacks conserved residue(s) required for the propagation of feature annotation.</text>
</comment>
<comment type="function">
    <text evidence="9">Structural component of the gap junctions.</text>
</comment>
<keyword evidence="3" id="KW-1003">Cell membrane</keyword>
<dbReference type="Proteomes" id="UP000054324">
    <property type="component" value="Unassembled WGS sequence"/>
</dbReference>
<dbReference type="PANTHER" id="PTHR11893">
    <property type="entry name" value="INNEXIN"/>
    <property type="match status" value="1"/>
</dbReference>
<dbReference type="OrthoDB" id="5867527at2759"/>
<keyword evidence="7 9" id="KW-0472">Membrane</keyword>
<dbReference type="PANTHER" id="PTHR11893:SF36">
    <property type="entry name" value="INNEXIN-5"/>
    <property type="match status" value="1"/>
</dbReference>
<proteinExistence type="inferred from homology"/>
<evidence type="ECO:0000256" key="5">
    <source>
        <dbReference type="ARBA" id="ARBA00022989"/>
    </source>
</evidence>
<evidence type="ECO:0000256" key="1">
    <source>
        <dbReference type="ARBA" id="ARBA00004651"/>
    </source>
</evidence>
<dbReference type="EMBL" id="KL596671">
    <property type="protein sequence ID" value="KER29833.1"/>
    <property type="molecule type" value="Genomic_DNA"/>
</dbReference>
<dbReference type="GO" id="GO:0005921">
    <property type="term" value="C:gap junction"/>
    <property type="evidence" value="ECO:0007669"/>
    <property type="project" value="UniProtKB-UniRule"/>
</dbReference>
<comment type="similarity">
    <text evidence="9">Belongs to the pannexin family.</text>
</comment>
<evidence type="ECO:0000256" key="3">
    <source>
        <dbReference type="ARBA" id="ARBA00022475"/>
    </source>
</evidence>
<feature type="region of interest" description="Disordered" evidence="10">
    <location>
        <begin position="816"/>
        <end position="844"/>
    </location>
</feature>
<accession>A0A074ZQZ5</accession>
<dbReference type="GO" id="GO:0034220">
    <property type="term" value="P:monoatomic ion transmembrane transport"/>
    <property type="evidence" value="ECO:0007669"/>
    <property type="project" value="UniProtKB-KW"/>
</dbReference>
<feature type="transmembrane region" description="Helical" evidence="9">
    <location>
        <begin position="361"/>
        <end position="381"/>
    </location>
</feature>
<evidence type="ECO:0000256" key="9">
    <source>
        <dbReference type="RuleBase" id="RU010713"/>
    </source>
</evidence>
<dbReference type="InterPro" id="IPR000990">
    <property type="entry name" value="Innexin"/>
</dbReference>
<feature type="transmembrane region" description="Helical" evidence="9">
    <location>
        <begin position="688"/>
        <end position="711"/>
    </location>
</feature>
<name>A0A074ZQZ5_OPIVI</name>
<dbReference type="CTD" id="20317814"/>